<dbReference type="GO" id="GO:0016020">
    <property type="term" value="C:membrane"/>
    <property type="evidence" value="ECO:0007669"/>
    <property type="project" value="TreeGrafter"/>
</dbReference>
<reference evidence="2 3" key="1">
    <citation type="submission" date="2020-03" db="EMBL/GenBank/DDBJ databases">
        <title>Draft Genome Sequence of Cudoniella acicularis.</title>
        <authorList>
            <person name="Buettner E."/>
            <person name="Kellner H."/>
        </authorList>
    </citation>
    <scope>NUCLEOTIDE SEQUENCE [LARGE SCALE GENOMIC DNA]</scope>
    <source>
        <strain evidence="2 3">DSM 108380</strain>
    </source>
</reference>
<keyword evidence="1" id="KW-0472">Membrane</keyword>
<keyword evidence="1" id="KW-0812">Transmembrane</keyword>
<dbReference type="AlphaFoldDB" id="A0A8H4RQ95"/>
<dbReference type="GO" id="GO:0008474">
    <property type="term" value="F:palmitoyl-(protein) hydrolase activity"/>
    <property type="evidence" value="ECO:0007669"/>
    <property type="project" value="TreeGrafter"/>
</dbReference>
<organism evidence="2 3">
    <name type="scientific">Cudoniella acicularis</name>
    <dbReference type="NCBI Taxonomy" id="354080"/>
    <lineage>
        <taxon>Eukaryota</taxon>
        <taxon>Fungi</taxon>
        <taxon>Dikarya</taxon>
        <taxon>Ascomycota</taxon>
        <taxon>Pezizomycotina</taxon>
        <taxon>Leotiomycetes</taxon>
        <taxon>Helotiales</taxon>
        <taxon>Tricladiaceae</taxon>
        <taxon>Cudoniella</taxon>
    </lineage>
</organism>
<dbReference type="Proteomes" id="UP000566819">
    <property type="component" value="Unassembled WGS sequence"/>
</dbReference>
<evidence type="ECO:0000313" key="2">
    <source>
        <dbReference type="EMBL" id="KAF4634082.1"/>
    </source>
</evidence>
<dbReference type="InterPro" id="IPR029058">
    <property type="entry name" value="AB_hydrolase_fold"/>
</dbReference>
<comment type="caution">
    <text evidence="2">The sequence shown here is derived from an EMBL/GenBank/DDBJ whole genome shotgun (WGS) entry which is preliminary data.</text>
</comment>
<accession>A0A8H4RQ95</accession>
<feature type="transmembrane region" description="Helical" evidence="1">
    <location>
        <begin position="45"/>
        <end position="68"/>
    </location>
</feature>
<dbReference type="PANTHER" id="PTHR12277:SF64">
    <property type="entry name" value="SUPERFAMILY HYDROLASE, PUTATIVE (AFU_ORTHOLOGUE AFUA_3G01760)-RELATED"/>
    <property type="match status" value="1"/>
</dbReference>
<name>A0A8H4RQ95_9HELO</name>
<dbReference type="SUPFAM" id="SSF53474">
    <property type="entry name" value="alpha/beta-Hydrolases"/>
    <property type="match status" value="1"/>
</dbReference>
<proteinExistence type="predicted"/>
<dbReference type="Gene3D" id="3.40.50.1820">
    <property type="entry name" value="alpha/beta hydrolase"/>
    <property type="match status" value="1"/>
</dbReference>
<gene>
    <name evidence="2" type="ORF">G7Y89_g4029</name>
</gene>
<keyword evidence="1" id="KW-1133">Transmembrane helix</keyword>
<evidence type="ECO:0000256" key="1">
    <source>
        <dbReference type="SAM" id="Phobius"/>
    </source>
</evidence>
<keyword evidence="3" id="KW-1185">Reference proteome</keyword>
<protein>
    <submittedName>
        <fullName evidence="2">Uncharacterized protein</fullName>
    </submittedName>
</protein>
<sequence>MLRLLNRATFRQQCRQRLTNETCLRTRLHASQLIIRYDSRQHRSFGAIPTILLPPVVFGGLVIALWTWKCFMMIIFQNKIIYMPGLPPNSRRETISEYHNQCGGIQWREERIKSLDGTRISLVTFPFQSDALAALMRGLEPQAPTFPSRRPSEKGIAKDAAAALQWIKQDHGSQNSVASQEEEIPVVIWGQSIGAGVATTLSADQKLFSDGLALKTLILETPFLSIRAMLETLYPQKWLPYRYLWPFLRNHLDSWQALGRVKHGFGSKAPRVLILEAARDELVPSSHGEELEKRCLEVRLDVQKRVIDGALHTEVMVRQEGLLAVVGAIQTVAQGTHPQDRKVPNSRD</sequence>
<dbReference type="EMBL" id="JAAMPI010000210">
    <property type="protein sequence ID" value="KAF4634082.1"/>
    <property type="molecule type" value="Genomic_DNA"/>
</dbReference>
<evidence type="ECO:0000313" key="3">
    <source>
        <dbReference type="Proteomes" id="UP000566819"/>
    </source>
</evidence>
<dbReference type="OrthoDB" id="10249433at2759"/>
<dbReference type="PANTHER" id="PTHR12277">
    <property type="entry name" value="ALPHA/BETA HYDROLASE DOMAIN-CONTAINING PROTEIN"/>
    <property type="match status" value="1"/>
</dbReference>